<dbReference type="RefSeq" id="WP_338778387.1">
    <property type="nucleotide sequence ID" value="NZ_CP147407.1"/>
</dbReference>
<reference evidence="2 3" key="1">
    <citation type="submission" date="2024-02" db="EMBL/GenBank/DDBJ databases">
        <title>Seven novel Bacillus-like species.</title>
        <authorList>
            <person name="Liu G."/>
        </authorList>
    </citation>
    <scope>NUCLEOTIDE SEQUENCE [LARGE SCALE GENOMIC DNA]</scope>
    <source>
        <strain evidence="2 3">FJAT-52054</strain>
    </source>
</reference>
<dbReference type="Gene3D" id="3.40.50.880">
    <property type="match status" value="1"/>
</dbReference>
<protein>
    <submittedName>
        <fullName evidence="2">Type 1 glutamine amidotransferase</fullName>
        <ecNumber evidence="2">3.4.-.-</ecNumber>
    </submittedName>
</protein>
<keyword evidence="2" id="KW-0378">Hydrolase</keyword>
<dbReference type="EC" id="3.4.-.-" evidence="2"/>
<dbReference type="PANTHER" id="PTHR42695">
    <property type="entry name" value="GLUTAMINE AMIDOTRANSFERASE YLR126C-RELATED"/>
    <property type="match status" value="1"/>
</dbReference>
<dbReference type="CDD" id="cd01741">
    <property type="entry name" value="GATase1_1"/>
    <property type="match status" value="1"/>
</dbReference>
<gene>
    <name evidence="2" type="ORF">WCV65_17975</name>
</gene>
<dbReference type="Pfam" id="PF00117">
    <property type="entry name" value="GATase"/>
    <property type="match status" value="1"/>
</dbReference>
<dbReference type="SUPFAM" id="SSF52317">
    <property type="entry name" value="Class I glutamine amidotransferase-like"/>
    <property type="match status" value="1"/>
</dbReference>
<accession>A0ABZ2NF46</accession>
<dbReference type="InterPro" id="IPR029062">
    <property type="entry name" value="Class_I_gatase-like"/>
</dbReference>
<feature type="domain" description="Glutamine amidotransferase" evidence="1">
    <location>
        <begin position="121"/>
        <end position="258"/>
    </location>
</feature>
<keyword evidence="3" id="KW-1185">Reference proteome</keyword>
<dbReference type="EMBL" id="CP147407">
    <property type="protein sequence ID" value="WXB96403.1"/>
    <property type="molecule type" value="Genomic_DNA"/>
</dbReference>
<keyword evidence="2" id="KW-0315">Glutamine amidotransferase</keyword>
<evidence type="ECO:0000313" key="2">
    <source>
        <dbReference type="EMBL" id="WXB96403.1"/>
    </source>
</evidence>
<evidence type="ECO:0000259" key="1">
    <source>
        <dbReference type="Pfam" id="PF00117"/>
    </source>
</evidence>
<evidence type="ECO:0000313" key="3">
    <source>
        <dbReference type="Proteomes" id="UP001377337"/>
    </source>
</evidence>
<dbReference type="PANTHER" id="PTHR42695:SF5">
    <property type="entry name" value="GLUTAMINE AMIDOTRANSFERASE YLR126C-RELATED"/>
    <property type="match status" value="1"/>
</dbReference>
<dbReference type="Proteomes" id="UP001377337">
    <property type="component" value="Chromosome"/>
</dbReference>
<organism evidence="2 3">
    <name type="scientific">Metabacillus sediminis</name>
    <dbReference type="NCBI Taxonomy" id="3117746"/>
    <lineage>
        <taxon>Bacteria</taxon>
        <taxon>Bacillati</taxon>
        <taxon>Bacillota</taxon>
        <taxon>Bacilli</taxon>
        <taxon>Bacillales</taxon>
        <taxon>Bacillaceae</taxon>
        <taxon>Metabacillus</taxon>
    </lineage>
</organism>
<name>A0ABZ2NF46_9BACI</name>
<proteinExistence type="predicted"/>
<dbReference type="GO" id="GO:0016787">
    <property type="term" value="F:hydrolase activity"/>
    <property type="evidence" value="ECO:0007669"/>
    <property type="project" value="UniProtKB-KW"/>
</dbReference>
<sequence>MSEEKQKNIRIPKAKNPDQYRTYTKIALTKNPKSMYIQIKVSWVPRTFSRVGPRGYERCEYTEIKARKDLYRAILLKKERFKLIVHYLQHVPYEGLGYIQDWADERGFHLTKTALYKDDIHFPELSEFDLLIVLGGPMNIDQTDEYPWLKQEKEFISRAIHSGKKVLGICMGSQLTATALGARVSKNAFEEVGWHEVKMRETRIPGLPASFKAMQWHGDTFDLPEDCIWLAESEACSNQAFLYDDRVIGLQFHLEFTEEIVSKVAESETPSKGQYVQSLEEIAEGRHYFQQSKRLVSCFLDYLNQ</sequence>
<dbReference type="InterPro" id="IPR017926">
    <property type="entry name" value="GATASE"/>
</dbReference>
<dbReference type="PROSITE" id="PS51273">
    <property type="entry name" value="GATASE_TYPE_1"/>
    <property type="match status" value="1"/>
</dbReference>
<dbReference type="InterPro" id="IPR044992">
    <property type="entry name" value="ChyE-like"/>
</dbReference>